<feature type="region of interest" description="Disordered" evidence="4">
    <location>
        <begin position="1"/>
        <end position="21"/>
    </location>
</feature>
<keyword evidence="3" id="KW-0067">ATP-binding</keyword>
<dbReference type="GO" id="GO:0016887">
    <property type="term" value="F:ATP hydrolysis activity"/>
    <property type="evidence" value="ECO:0007669"/>
    <property type="project" value="InterPro"/>
</dbReference>
<evidence type="ECO:0000256" key="2">
    <source>
        <dbReference type="ARBA" id="ARBA00022741"/>
    </source>
</evidence>
<dbReference type="Gene3D" id="3.40.50.300">
    <property type="entry name" value="P-loop containing nucleotide triphosphate hydrolases"/>
    <property type="match status" value="1"/>
</dbReference>
<dbReference type="PANTHER" id="PTHR43392:SF2">
    <property type="entry name" value="AAA-TYPE ATPASE FAMILY PROTEIN _ ANKYRIN REPEAT FAMILY PROTEIN"/>
    <property type="match status" value="1"/>
</dbReference>
<name>A0A6C0LV06_9ZZZZ</name>
<dbReference type="InterPro" id="IPR003593">
    <property type="entry name" value="AAA+_ATPase"/>
</dbReference>
<dbReference type="EMBL" id="MN740575">
    <property type="protein sequence ID" value="QHU34599.1"/>
    <property type="molecule type" value="Genomic_DNA"/>
</dbReference>
<evidence type="ECO:0000256" key="4">
    <source>
        <dbReference type="SAM" id="MobiDB-lite"/>
    </source>
</evidence>
<dbReference type="GO" id="GO:0005524">
    <property type="term" value="F:ATP binding"/>
    <property type="evidence" value="ECO:0007669"/>
    <property type="project" value="UniProtKB-KW"/>
</dbReference>
<proteinExistence type="inferred from homology"/>
<dbReference type="PRINTS" id="PR00819">
    <property type="entry name" value="CBXCFQXSUPER"/>
</dbReference>
<keyword evidence="2" id="KW-0547">Nucleotide-binding</keyword>
<dbReference type="PANTHER" id="PTHR43392">
    <property type="entry name" value="AAA-TYPE ATPASE FAMILY PROTEIN / ANKYRIN REPEAT FAMILY PROTEIN"/>
    <property type="match status" value="1"/>
</dbReference>
<feature type="compositionally biased region" description="Basic and acidic residues" evidence="4">
    <location>
        <begin position="1"/>
        <end position="16"/>
    </location>
</feature>
<accession>A0A6C0LV06</accession>
<dbReference type="AlphaFoldDB" id="A0A6C0LV06"/>
<dbReference type="InterPro" id="IPR050773">
    <property type="entry name" value="CbxX/CfxQ_RuBisCO_ESX"/>
</dbReference>
<evidence type="ECO:0000313" key="6">
    <source>
        <dbReference type="EMBL" id="QHU34599.1"/>
    </source>
</evidence>
<organism evidence="6">
    <name type="scientific">viral metagenome</name>
    <dbReference type="NCBI Taxonomy" id="1070528"/>
    <lineage>
        <taxon>unclassified sequences</taxon>
        <taxon>metagenomes</taxon>
        <taxon>organismal metagenomes</taxon>
    </lineage>
</organism>
<reference evidence="6" key="1">
    <citation type="journal article" date="2020" name="Nature">
        <title>Giant virus diversity and host interactions through global metagenomics.</title>
        <authorList>
            <person name="Schulz F."/>
            <person name="Roux S."/>
            <person name="Paez-Espino D."/>
            <person name="Jungbluth S."/>
            <person name="Walsh D.A."/>
            <person name="Denef V.J."/>
            <person name="McMahon K.D."/>
            <person name="Konstantinidis K.T."/>
            <person name="Eloe-Fadrosh E.A."/>
            <person name="Kyrpides N.C."/>
            <person name="Woyke T."/>
        </authorList>
    </citation>
    <scope>NUCLEOTIDE SEQUENCE</scope>
    <source>
        <strain evidence="6">GVMAG-S-1016713-169</strain>
    </source>
</reference>
<evidence type="ECO:0000256" key="1">
    <source>
        <dbReference type="ARBA" id="ARBA00010378"/>
    </source>
</evidence>
<evidence type="ECO:0000256" key="3">
    <source>
        <dbReference type="ARBA" id="ARBA00022840"/>
    </source>
</evidence>
<dbReference type="InterPro" id="IPR003959">
    <property type="entry name" value="ATPase_AAA_core"/>
</dbReference>
<sequence>MSNKRKPEMTEQYELKKTKKRRPRFKLENAPPIKSIQDLVDIGHSLKFYKNIDSIMLWRITPYLEELISLIGMKALKDSVFCQILYYLQGLHTRNSSQEYLHTMLYGPPGSGKTSVAKIIAKIYQGLGVLSKTGPFKIAYRDDFIAGYLGQTAIKTQKLLKSCIGGVLFIDEVYALAPRDSDRDSFSKEALDTLTAFLSEHKSDFCCIAAGYENDIEKCFFGMNQGLKRRFPWIHKIEEYNPTELSHIFFKMVNEINWEISMTLKDMSEIINENKFYFKHAGGDIETFLSKCKMSHATRVIGLDSTFRFVLTKEDILSGIELVKKHKKKKKENTIPMGLYM</sequence>
<dbReference type="InterPro" id="IPR027417">
    <property type="entry name" value="P-loop_NTPase"/>
</dbReference>
<dbReference type="InterPro" id="IPR000641">
    <property type="entry name" value="CbxX/CfxQ"/>
</dbReference>
<dbReference type="SMART" id="SM00382">
    <property type="entry name" value="AAA"/>
    <property type="match status" value="1"/>
</dbReference>
<dbReference type="SUPFAM" id="SSF52540">
    <property type="entry name" value="P-loop containing nucleoside triphosphate hydrolases"/>
    <property type="match status" value="1"/>
</dbReference>
<protein>
    <recommendedName>
        <fullName evidence="5">AAA+ ATPase domain-containing protein</fullName>
    </recommendedName>
</protein>
<evidence type="ECO:0000259" key="5">
    <source>
        <dbReference type="SMART" id="SM00382"/>
    </source>
</evidence>
<dbReference type="Pfam" id="PF00004">
    <property type="entry name" value="AAA"/>
    <property type="match status" value="1"/>
</dbReference>
<feature type="domain" description="AAA+ ATPase" evidence="5">
    <location>
        <begin position="99"/>
        <end position="227"/>
    </location>
</feature>
<comment type="similarity">
    <text evidence="1">Belongs to the CbxX/CfxQ family.</text>
</comment>